<dbReference type="InterPro" id="IPR036388">
    <property type="entry name" value="WH-like_DNA-bd_sf"/>
</dbReference>
<evidence type="ECO:0000313" key="5">
    <source>
        <dbReference type="EMBL" id="MEF7616614.1"/>
    </source>
</evidence>
<dbReference type="PROSITE" id="PS50949">
    <property type="entry name" value="HTH_GNTR"/>
    <property type="match status" value="1"/>
</dbReference>
<dbReference type="SUPFAM" id="SSF48008">
    <property type="entry name" value="GntR ligand-binding domain-like"/>
    <property type="match status" value="1"/>
</dbReference>
<dbReference type="PANTHER" id="PTHR43537">
    <property type="entry name" value="TRANSCRIPTIONAL REGULATOR, GNTR FAMILY"/>
    <property type="match status" value="1"/>
</dbReference>
<dbReference type="PRINTS" id="PR00035">
    <property type="entry name" value="HTHGNTR"/>
</dbReference>
<dbReference type="InterPro" id="IPR008920">
    <property type="entry name" value="TF_FadR/GntR_C"/>
</dbReference>
<accession>A0AAW9QBH7</accession>
<keyword evidence="6" id="KW-1185">Reference proteome</keyword>
<dbReference type="EMBL" id="JAZIBG010000048">
    <property type="protein sequence ID" value="MEF7616614.1"/>
    <property type="molecule type" value="Genomic_DNA"/>
</dbReference>
<dbReference type="InterPro" id="IPR000524">
    <property type="entry name" value="Tscrpt_reg_HTH_GntR"/>
</dbReference>
<dbReference type="InterPro" id="IPR011711">
    <property type="entry name" value="GntR_C"/>
</dbReference>
<dbReference type="InterPro" id="IPR036390">
    <property type="entry name" value="WH_DNA-bd_sf"/>
</dbReference>
<dbReference type="SMART" id="SM00895">
    <property type="entry name" value="FCD"/>
    <property type="match status" value="1"/>
</dbReference>
<reference evidence="5 6" key="1">
    <citation type="submission" date="2024-02" db="EMBL/GenBank/DDBJ databases">
        <title>Genome sequence of Aquincola sp. MAHUQ-54.</title>
        <authorList>
            <person name="Huq M.A."/>
        </authorList>
    </citation>
    <scope>NUCLEOTIDE SEQUENCE [LARGE SCALE GENOMIC DNA]</scope>
    <source>
        <strain evidence="5 6">MAHUQ-54</strain>
    </source>
</reference>
<dbReference type="Proteomes" id="UP001336250">
    <property type="component" value="Unassembled WGS sequence"/>
</dbReference>
<dbReference type="AlphaFoldDB" id="A0AAW9QBH7"/>
<keyword evidence="1" id="KW-0805">Transcription regulation</keyword>
<dbReference type="SMART" id="SM00345">
    <property type="entry name" value="HTH_GNTR"/>
    <property type="match status" value="1"/>
</dbReference>
<dbReference type="Pfam" id="PF00392">
    <property type="entry name" value="GntR"/>
    <property type="match status" value="1"/>
</dbReference>
<feature type="domain" description="HTH gntR-type" evidence="4">
    <location>
        <begin position="26"/>
        <end position="94"/>
    </location>
</feature>
<evidence type="ECO:0000313" key="6">
    <source>
        <dbReference type="Proteomes" id="UP001336250"/>
    </source>
</evidence>
<evidence type="ECO:0000256" key="2">
    <source>
        <dbReference type="ARBA" id="ARBA00023125"/>
    </source>
</evidence>
<evidence type="ECO:0000256" key="1">
    <source>
        <dbReference type="ARBA" id="ARBA00023015"/>
    </source>
</evidence>
<dbReference type="Pfam" id="PF07729">
    <property type="entry name" value="FCD"/>
    <property type="match status" value="1"/>
</dbReference>
<evidence type="ECO:0000259" key="4">
    <source>
        <dbReference type="PROSITE" id="PS50949"/>
    </source>
</evidence>
<dbReference type="Gene3D" id="1.10.10.10">
    <property type="entry name" value="Winged helix-like DNA-binding domain superfamily/Winged helix DNA-binding domain"/>
    <property type="match status" value="1"/>
</dbReference>
<keyword evidence="2" id="KW-0238">DNA-binding</keyword>
<proteinExistence type="predicted"/>
<organism evidence="5 6">
    <name type="scientific">Aquincola agrisoli</name>
    <dbReference type="NCBI Taxonomy" id="3119538"/>
    <lineage>
        <taxon>Bacteria</taxon>
        <taxon>Pseudomonadati</taxon>
        <taxon>Pseudomonadota</taxon>
        <taxon>Betaproteobacteria</taxon>
        <taxon>Burkholderiales</taxon>
        <taxon>Sphaerotilaceae</taxon>
        <taxon>Aquincola</taxon>
    </lineage>
</organism>
<dbReference type="Gene3D" id="1.20.120.530">
    <property type="entry name" value="GntR ligand-binding domain-like"/>
    <property type="match status" value="1"/>
</dbReference>
<evidence type="ECO:0000256" key="3">
    <source>
        <dbReference type="ARBA" id="ARBA00023163"/>
    </source>
</evidence>
<comment type="caution">
    <text evidence="5">The sequence shown here is derived from an EMBL/GenBank/DDBJ whole genome shotgun (WGS) entry which is preliminary data.</text>
</comment>
<keyword evidence="3" id="KW-0804">Transcription</keyword>
<dbReference type="PANTHER" id="PTHR43537:SF45">
    <property type="entry name" value="GNTR FAMILY REGULATORY PROTEIN"/>
    <property type="match status" value="1"/>
</dbReference>
<protein>
    <submittedName>
        <fullName evidence="5">GntR family transcriptional regulator</fullName>
    </submittedName>
</protein>
<sequence>MKRPNGGRAEARVVVVHESSRDGEKSTLAQAVYERLKDDIFEFRMAPGERYAEQELADALGVSRTPLRFALHLLAREGYLDRVGGHAGWLVKPLDLAYYEDLYEFRTQIELIAVRRLCTMDPAPDLGELRAFWCVPRRARVMDGKTVAREDEKLHSTLVALAGSREMLRTHTDLTERIRIIRRLDFIEPARIHAAFDEHEKILAALRARKAGDAQMLIRAHIGASRAEIRHITLHRLALAAQQVEAAPSVAREA</sequence>
<gene>
    <name evidence="5" type="ORF">V4F39_22060</name>
</gene>
<name>A0AAW9QBH7_9BURK</name>
<dbReference type="GO" id="GO:0003677">
    <property type="term" value="F:DNA binding"/>
    <property type="evidence" value="ECO:0007669"/>
    <property type="project" value="UniProtKB-KW"/>
</dbReference>
<dbReference type="RefSeq" id="WP_332292154.1">
    <property type="nucleotide sequence ID" value="NZ_JAZIBG010000048.1"/>
</dbReference>
<dbReference type="SUPFAM" id="SSF46785">
    <property type="entry name" value="Winged helix' DNA-binding domain"/>
    <property type="match status" value="1"/>
</dbReference>
<dbReference type="GO" id="GO:0003700">
    <property type="term" value="F:DNA-binding transcription factor activity"/>
    <property type="evidence" value="ECO:0007669"/>
    <property type="project" value="InterPro"/>
</dbReference>